<gene>
    <name evidence="1" type="ORF">IV02_21600</name>
</gene>
<evidence type="ECO:0000313" key="1">
    <source>
        <dbReference type="EMBL" id="KFE48469.1"/>
    </source>
</evidence>
<dbReference type="EMBL" id="JPQT01000122">
    <property type="protein sequence ID" value="KFE48469.1"/>
    <property type="molecule type" value="Genomic_DNA"/>
</dbReference>
<dbReference type="Proteomes" id="UP000028643">
    <property type="component" value="Unassembled WGS sequence"/>
</dbReference>
<protein>
    <submittedName>
        <fullName evidence="1">Uncharacterized protein</fullName>
    </submittedName>
</protein>
<reference evidence="1 2" key="1">
    <citation type="submission" date="2014-07" db="EMBL/GenBank/DDBJ databases">
        <title>Draft Genome Sequences of Environmental Pseudomonas syringae strains.</title>
        <authorList>
            <person name="Baltrus D.A."/>
            <person name="Berge O."/>
            <person name="Morris C."/>
        </authorList>
    </citation>
    <scope>NUCLEOTIDE SEQUENCE [LARGE SCALE GENOMIC DNA]</scope>
    <source>
        <strain evidence="1 2">CEB003</strain>
    </source>
</reference>
<organism evidence="1 2">
    <name type="scientific">Pseudomonas syringae</name>
    <dbReference type="NCBI Taxonomy" id="317"/>
    <lineage>
        <taxon>Bacteria</taxon>
        <taxon>Pseudomonadati</taxon>
        <taxon>Pseudomonadota</taxon>
        <taxon>Gammaproteobacteria</taxon>
        <taxon>Pseudomonadales</taxon>
        <taxon>Pseudomonadaceae</taxon>
        <taxon>Pseudomonas</taxon>
    </lineage>
</organism>
<dbReference type="RefSeq" id="WP_020289799.1">
    <property type="nucleotide sequence ID" value="NZ_JPQT01000122.1"/>
</dbReference>
<dbReference type="AlphaFoldDB" id="A0A085UZ56"/>
<accession>A0A085UZ56</accession>
<evidence type="ECO:0000313" key="2">
    <source>
        <dbReference type="Proteomes" id="UP000028643"/>
    </source>
</evidence>
<proteinExistence type="predicted"/>
<dbReference type="PATRIC" id="fig|317.174.peg.4411"/>
<comment type="caution">
    <text evidence="1">The sequence shown here is derived from an EMBL/GenBank/DDBJ whole genome shotgun (WGS) entry which is preliminary data.</text>
</comment>
<name>A0A085UZ56_PSESX</name>
<sequence>MSIESNSVLLQSLIAQLSIVDYSSSLALRGDAEDNLLGLRDLFELDMITGNFIYGVLSDPLGLLFLSADHILLTKRGALFALH</sequence>